<organism evidence="1 2">
    <name type="scientific">Oedothorax gibbosus</name>
    <dbReference type="NCBI Taxonomy" id="931172"/>
    <lineage>
        <taxon>Eukaryota</taxon>
        <taxon>Metazoa</taxon>
        <taxon>Ecdysozoa</taxon>
        <taxon>Arthropoda</taxon>
        <taxon>Chelicerata</taxon>
        <taxon>Arachnida</taxon>
        <taxon>Araneae</taxon>
        <taxon>Araneomorphae</taxon>
        <taxon>Entelegynae</taxon>
        <taxon>Araneoidea</taxon>
        <taxon>Linyphiidae</taxon>
        <taxon>Erigoninae</taxon>
        <taxon>Oedothorax</taxon>
    </lineage>
</organism>
<keyword evidence="2" id="KW-1185">Reference proteome</keyword>
<accession>A0AAV6TTW3</accession>
<protein>
    <submittedName>
        <fullName evidence="1">Uncharacterized protein</fullName>
    </submittedName>
</protein>
<dbReference type="Proteomes" id="UP000827092">
    <property type="component" value="Unassembled WGS sequence"/>
</dbReference>
<gene>
    <name evidence="1" type="ORF">JTE90_020639</name>
</gene>
<reference evidence="1 2" key="1">
    <citation type="journal article" date="2022" name="Nat. Ecol. Evol.">
        <title>A masculinizing supergene underlies an exaggerated male reproductive morph in a spider.</title>
        <authorList>
            <person name="Hendrickx F."/>
            <person name="De Corte Z."/>
            <person name="Sonet G."/>
            <person name="Van Belleghem S.M."/>
            <person name="Kostlbacher S."/>
            <person name="Vangestel C."/>
        </authorList>
    </citation>
    <scope>NUCLEOTIDE SEQUENCE [LARGE SCALE GENOMIC DNA]</scope>
    <source>
        <strain evidence="1">W744_W776</strain>
    </source>
</reference>
<evidence type="ECO:0000313" key="1">
    <source>
        <dbReference type="EMBL" id="KAG8174909.1"/>
    </source>
</evidence>
<sequence length="146" mass="16917">MKKVLKKRDSMAPTTVSQCRRVMASFHSQLARHKHKRVYCCLCHAEVTVGCFVSHVQEKHGVLCATSCAFCYGQFRWQKGDVVRDLRVAQHRKRCLESFLRTHLERACRLWTEIATEEIATGLQKNATGLQKTQRDRKKTQRLNSV</sequence>
<comment type="caution">
    <text evidence="1">The sequence shown here is derived from an EMBL/GenBank/DDBJ whole genome shotgun (WGS) entry which is preliminary data.</text>
</comment>
<name>A0AAV6TTW3_9ARAC</name>
<dbReference type="AlphaFoldDB" id="A0AAV6TTW3"/>
<proteinExistence type="predicted"/>
<evidence type="ECO:0000313" key="2">
    <source>
        <dbReference type="Proteomes" id="UP000827092"/>
    </source>
</evidence>
<dbReference type="EMBL" id="JAFNEN010001118">
    <property type="protein sequence ID" value="KAG8174909.1"/>
    <property type="molecule type" value="Genomic_DNA"/>
</dbReference>